<dbReference type="GO" id="GO:0003729">
    <property type="term" value="F:mRNA binding"/>
    <property type="evidence" value="ECO:0007669"/>
    <property type="project" value="TreeGrafter"/>
</dbReference>
<reference evidence="3" key="1">
    <citation type="journal article" date="2001" name="Int. J. Syst. Evol. Microbiol.">
        <title>Methanofollis aquaemaris sp. nov., a methanogen isolated from an aquaculture fish pond.</title>
        <authorList>
            <person name="Lai M.C."/>
            <person name="Chen S.C."/>
        </authorList>
    </citation>
    <scope>NUCLEOTIDE SEQUENCE</scope>
    <source>
        <strain evidence="3">N2F9704</strain>
    </source>
</reference>
<dbReference type="SMART" id="SM00360">
    <property type="entry name" value="RRM"/>
    <property type="match status" value="1"/>
</dbReference>
<dbReference type="AlphaFoldDB" id="A0A8A3S398"/>
<organism evidence="3 4">
    <name type="scientific">Methanofollis aquaemaris</name>
    <dbReference type="NCBI Taxonomy" id="126734"/>
    <lineage>
        <taxon>Archaea</taxon>
        <taxon>Methanobacteriati</taxon>
        <taxon>Methanobacteriota</taxon>
        <taxon>Stenosarchaea group</taxon>
        <taxon>Methanomicrobia</taxon>
        <taxon>Methanomicrobiales</taxon>
        <taxon>Methanomicrobiaceae</taxon>
        <taxon>Methanofollis</taxon>
    </lineage>
</organism>
<protein>
    <submittedName>
        <fullName evidence="3">RNA-binding protein</fullName>
    </submittedName>
</protein>
<dbReference type="InterPro" id="IPR012677">
    <property type="entry name" value="Nucleotide-bd_a/b_plait_sf"/>
</dbReference>
<name>A0A8A3S398_9EURY</name>
<feature type="domain" description="RRM" evidence="2">
    <location>
        <begin position="4"/>
        <end position="76"/>
    </location>
</feature>
<reference evidence="3" key="2">
    <citation type="submission" date="2019-02" db="EMBL/GenBank/DDBJ databases">
        <authorList>
            <person name="Chen S.-C."/>
            <person name="Chien H.-H."/>
            <person name="Lai M.-C."/>
        </authorList>
    </citation>
    <scope>NUCLEOTIDE SEQUENCE</scope>
    <source>
        <strain evidence="3">N2F9704</strain>
    </source>
</reference>
<sequence>METSRLYVGNLTYSVTEEQLEELFSNYGDVKSVKIIGDKGFGFVEMNTAEEAEKAQGALNETEFVGRTLRVEEAQPPRPRREYRRY</sequence>
<proteinExistence type="predicted"/>
<dbReference type="PANTHER" id="PTHR48025">
    <property type="entry name" value="OS02G0815200 PROTEIN"/>
    <property type="match status" value="1"/>
</dbReference>
<dbReference type="InterPro" id="IPR000504">
    <property type="entry name" value="RRM_dom"/>
</dbReference>
<dbReference type="Pfam" id="PF00076">
    <property type="entry name" value="RRM_1"/>
    <property type="match status" value="1"/>
</dbReference>
<evidence type="ECO:0000313" key="3">
    <source>
        <dbReference type="EMBL" id="QSZ66628.1"/>
    </source>
</evidence>
<evidence type="ECO:0000313" key="4">
    <source>
        <dbReference type="Proteomes" id="UP001042704"/>
    </source>
</evidence>
<dbReference type="RefSeq" id="WP_265581981.1">
    <property type="nucleotide sequence ID" value="NZ_CP036172.1"/>
</dbReference>
<dbReference type="SUPFAM" id="SSF54928">
    <property type="entry name" value="RNA-binding domain, RBD"/>
    <property type="match status" value="1"/>
</dbReference>
<evidence type="ECO:0000259" key="2">
    <source>
        <dbReference type="PROSITE" id="PS50102"/>
    </source>
</evidence>
<dbReference type="EMBL" id="CP036172">
    <property type="protein sequence ID" value="QSZ66628.1"/>
    <property type="molecule type" value="Genomic_DNA"/>
</dbReference>
<keyword evidence="4" id="KW-1185">Reference proteome</keyword>
<evidence type="ECO:0000256" key="1">
    <source>
        <dbReference type="ARBA" id="ARBA00022884"/>
    </source>
</evidence>
<dbReference type="KEGG" id="maqe:RJ40_03505"/>
<gene>
    <name evidence="3" type="ORF">RJ40_03505</name>
</gene>
<dbReference type="PROSITE" id="PS50102">
    <property type="entry name" value="RRM"/>
    <property type="match status" value="1"/>
</dbReference>
<accession>A0A8A3S398</accession>
<keyword evidence="1" id="KW-0694">RNA-binding</keyword>
<dbReference type="GeneID" id="76423395"/>
<dbReference type="Gene3D" id="3.30.70.330">
    <property type="match status" value="1"/>
</dbReference>
<dbReference type="Proteomes" id="UP001042704">
    <property type="component" value="Chromosome"/>
</dbReference>
<dbReference type="InterPro" id="IPR050502">
    <property type="entry name" value="Euk_RNA-bind_prot"/>
</dbReference>
<dbReference type="PANTHER" id="PTHR48025:SF1">
    <property type="entry name" value="RRM DOMAIN-CONTAINING PROTEIN"/>
    <property type="match status" value="1"/>
</dbReference>
<dbReference type="InterPro" id="IPR035979">
    <property type="entry name" value="RBD_domain_sf"/>
</dbReference>